<gene>
    <name evidence="2" type="ORF">GQN54_07975</name>
</gene>
<dbReference type="RefSeq" id="WP_160632999.1">
    <property type="nucleotide sequence ID" value="NZ_WWNE01000006.1"/>
</dbReference>
<organism evidence="2 3">
    <name type="scientific">Acidiluteibacter ferrifornacis</name>
    <dbReference type="NCBI Taxonomy" id="2692424"/>
    <lineage>
        <taxon>Bacteria</taxon>
        <taxon>Pseudomonadati</taxon>
        <taxon>Bacteroidota</taxon>
        <taxon>Flavobacteriia</taxon>
        <taxon>Flavobacteriales</taxon>
        <taxon>Cryomorphaceae</taxon>
        <taxon>Acidiluteibacter</taxon>
    </lineage>
</organism>
<feature type="coiled-coil region" evidence="1">
    <location>
        <begin position="47"/>
        <end position="74"/>
    </location>
</feature>
<proteinExistence type="predicted"/>
<keyword evidence="3" id="KW-1185">Reference proteome</keyword>
<evidence type="ECO:0000256" key="1">
    <source>
        <dbReference type="SAM" id="Coils"/>
    </source>
</evidence>
<dbReference type="EMBL" id="WWNE01000006">
    <property type="protein sequence ID" value="NBG66054.1"/>
    <property type="molecule type" value="Genomic_DNA"/>
</dbReference>
<protein>
    <submittedName>
        <fullName evidence="2">Uncharacterized protein</fullName>
    </submittedName>
</protein>
<sequence length="82" mass="9357">MKYLSIALLVIALGLAGYSFYQKSQVGELHAEIDDRQQEIIDLSGRIASYETQLDTLRMKNEELKRTILKLANDLSRENPTD</sequence>
<evidence type="ECO:0000313" key="2">
    <source>
        <dbReference type="EMBL" id="NBG66054.1"/>
    </source>
</evidence>
<keyword evidence="1" id="KW-0175">Coiled coil</keyword>
<comment type="caution">
    <text evidence="2">The sequence shown here is derived from an EMBL/GenBank/DDBJ whole genome shotgun (WGS) entry which is preliminary data.</text>
</comment>
<name>A0A6N9NJM0_9FLAO</name>
<accession>A0A6N9NJM0</accession>
<dbReference type="AlphaFoldDB" id="A0A6N9NJM0"/>
<reference evidence="2 3" key="1">
    <citation type="submission" date="2019-12" db="EMBL/GenBank/DDBJ databases">
        <authorList>
            <person name="Zhao J."/>
        </authorList>
    </citation>
    <scope>NUCLEOTIDE SEQUENCE [LARGE SCALE GENOMIC DNA]</scope>
    <source>
        <strain evidence="2 3">S-15</strain>
    </source>
</reference>
<evidence type="ECO:0000313" key="3">
    <source>
        <dbReference type="Proteomes" id="UP000470771"/>
    </source>
</evidence>
<dbReference type="Proteomes" id="UP000470771">
    <property type="component" value="Unassembled WGS sequence"/>
</dbReference>